<dbReference type="EMBL" id="JAAMPA010000003">
    <property type="protein sequence ID" value="NIH69934.1"/>
    <property type="molecule type" value="Genomic_DNA"/>
</dbReference>
<evidence type="ECO:0000256" key="1">
    <source>
        <dbReference type="ARBA" id="ARBA00006525"/>
    </source>
</evidence>
<reference evidence="6" key="2">
    <citation type="journal article" date="2019" name="Int. J. Syst. Evol. Microbiol.">
        <title>The Global Catalogue of Microorganisms (GCM) 10K type strain sequencing project: providing services to taxonomists for standard genome sequencing and annotation.</title>
        <authorList>
            <consortium name="The Broad Institute Genomics Platform"/>
            <consortium name="The Broad Institute Genome Sequencing Center for Infectious Disease"/>
            <person name="Wu L."/>
            <person name="Ma J."/>
        </authorList>
    </citation>
    <scope>NUCLEOTIDE SEQUENCE [LARGE SCALE GENOMIC DNA]</scope>
    <source>
        <strain evidence="6">CGMCC 4.5581</strain>
    </source>
</reference>
<reference evidence="3" key="4">
    <citation type="submission" date="2024-05" db="EMBL/GenBank/DDBJ databases">
        <authorList>
            <person name="Sun Q."/>
            <person name="Zhou Y."/>
        </authorList>
    </citation>
    <scope>NUCLEOTIDE SEQUENCE</scope>
    <source>
        <strain evidence="3">CGMCC 4.5581</strain>
    </source>
</reference>
<comment type="similarity">
    <text evidence="1">Belongs to the DprA/Smf family.</text>
</comment>
<keyword evidence="6" id="KW-1185">Reference proteome</keyword>
<dbReference type="Gene3D" id="3.40.50.450">
    <property type="match status" value="1"/>
</dbReference>
<evidence type="ECO:0000313" key="5">
    <source>
        <dbReference type="Proteomes" id="UP000552836"/>
    </source>
</evidence>
<sequence length="75" mass="7313">MVALSAGAVVVEAAARSRALSAVHSAQAIGRPVFAVPGPVTSACSVSCHVLLSSGEARLVTGAADVLSALTIRSA</sequence>
<gene>
    <name evidence="4" type="ORF">FB380_004432</name>
    <name evidence="3" type="ORF">GCM10011589_43790</name>
</gene>
<organism evidence="4 5">
    <name type="scientific">Modestobacter marinus</name>
    <dbReference type="NCBI Taxonomy" id="477641"/>
    <lineage>
        <taxon>Bacteria</taxon>
        <taxon>Bacillati</taxon>
        <taxon>Actinomycetota</taxon>
        <taxon>Actinomycetes</taxon>
        <taxon>Geodermatophilales</taxon>
        <taxon>Geodermatophilaceae</taxon>
        <taxon>Modestobacter</taxon>
    </lineage>
</organism>
<dbReference type="AlphaFoldDB" id="A0A846LU40"/>
<reference evidence="4 5" key="3">
    <citation type="submission" date="2020-02" db="EMBL/GenBank/DDBJ databases">
        <title>Sequencing the genomes of 1000 actinobacteria strains.</title>
        <authorList>
            <person name="Klenk H.-P."/>
        </authorList>
    </citation>
    <scope>NUCLEOTIDE SEQUENCE [LARGE SCALE GENOMIC DNA]</scope>
    <source>
        <strain evidence="4 5">DSM 45201</strain>
    </source>
</reference>
<dbReference type="EMBL" id="BMMI01000010">
    <property type="protein sequence ID" value="GGL82581.1"/>
    <property type="molecule type" value="Genomic_DNA"/>
</dbReference>
<feature type="domain" description="Smf/DprA SLOG" evidence="2">
    <location>
        <begin position="2"/>
        <end position="70"/>
    </location>
</feature>
<dbReference type="Proteomes" id="UP000552836">
    <property type="component" value="Unassembled WGS sequence"/>
</dbReference>
<dbReference type="Pfam" id="PF02481">
    <property type="entry name" value="DNA_processg_A"/>
    <property type="match status" value="1"/>
</dbReference>
<dbReference type="InterPro" id="IPR003488">
    <property type="entry name" value="DprA"/>
</dbReference>
<dbReference type="InterPro" id="IPR057666">
    <property type="entry name" value="DrpA_SLOG"/>
</dbReference>
<dbReference type="Proteomes" id="UP000648663">
    <property type="component" value="Unassembled WGS sequence"/>
</dbReference>
<evidence type="ECO:0000313" key="3">
    <source>
        <dbReference type="EMBL" id="GGL82581.1"/>
    </source>
</evidence>
<dbReference type="GO" id="GO:0009294">
    <property type="term" value="P:DNA-mediated transformation"/>
    <property type="evidence" value="ECO:0007669"/>
    <property type="project" value="InterPro"/>
</dbReference>
<evidence type="ECO:0000313" key="6">
    <source>
        <dbReference type="Proteomes" id="UP000648663"/>
    </source>
</evidence>
<dbReference type="PANTHER" id="PTHR43022:SF1">
    <property type="entry name" value="PROTEIN SMF"/>
    <property type="match status" value="1"/>
</dbReference>
<name>A0A846LU40_9ACTN</name>
<accession>A0A846LU40</accession>
<evidence type="ECO:0000313" key="4">
    <source>
        <dbReference type="EMBL" id="NIH69934.1"/>
    </source>
</evidence>
<evidence type="ECO:0000259" key="2">
    <source>
        <dbReference type="Pfam" id="PF02481"/>
    </source>
</evidence>
<comment type="caution">
    <text evidence="4">The sequence shown here is derived from an EMBL/GenBank/DDBJ whole genome shotgun (WGS) entry which is preliminary data.</text>
</comment>
<proteinExistence type="inferred from homology"/>
<reference evidence="3" key="1">
    <citation type="journal article" date="2014" name="Int. J. Syst. Evol. Microbiol.">
        <title>Complete genome of a new Firmicutes species belonging to the dominant human colonic microbiota ('Ruminococcus bicirculans') reveals two chromosomes and a selective capacity to utilize plant glucans.</title>
        <authorList>
            <consortium name="NISC Comparative Sequencing Program"/>
            <person name="Wegmann U."/>
            <person name="Louis P."/>
            <person name="Goesmann A."/>
            <person name="Henrissat B."/>
            <person name="Duncan S.H."/>
            <person name="Flint H.J."/>
        </authorList>
    </citation>
    <scope>NUCLEOTIDE SEQUENCE</scope>
    <source>
        <strain evidence="3">CGMCC 4.5581</strain>
    </source>
</reference>
<dbReference type="PANTHER" id="PTHR43022">
    <property type="entry name" value="PROTEIN SMF"/>
    <property type="match status" value="1"/>
</dbReference>
<protein>
    <submittedName>
        <fullName evidence="4">Putative Rossmann fold nucleotide-binding protein DprA/Smf involved in DNA uptake</fullName>
    </submittedName>
</protein>